<dbReference type="SUPFAM" id="SSF48498">
    <property type="entry name" value="Tetracyclin repressor-like, C-terminal domain"/>
    <property type="match status" value="1"/>
</dbReference>
<keyword evidence="1" id="KW-0805">Transcription regulation</keyword>
<feature type="domain" description="HTH tetR-type" evidence="5">
    <location>
        <begin position="3"/>
        <end position="63"/>
    </location>
</feature>
<dbReference type="InterPro" id="IPR050109">
    <property type="entry name" value="HTH-type_TetR-like_transc_reg"/>
</dbReference>
<dbReference type="OrthoDB" id="9816296at2"/>
<dbReference type="InterPro" id="IPR009057">
    <property type="entry name" value="Homeodomain-like_sf"/>
</dbReference>
<evidence type="ECO:0000313" key="7">
    <source>
        <dbReference type="Proteomes" id="UP000469430"/>
    </source>
</evidence>
<gene>
    <name evidence="6" type="ORF">GRI97_10000</name>
</gene>
<organism evidence="6 7">
    <name type="scientific">Croceibacterium xixiisoli</name>
    <dbReference type="NCBI Taxonomy" id="1476466"/>
    <lineage>
        <taxon>Bacteria</taxon>
        <taxon>Pseudomonadati</taxon>
        <taxon>Pseudomonadota</taxon>
        <taxon>Alphaproteobacteria</taxon>
        <taxon>Sphingomonadales</taxon>
        <taxon>Erythrobacteraceae</taxon>
        <taxon>Croceibacterium</taxon>
    </lineage>
</organism>
<dbReference type="InterPro" id="IPR036271">
    <property type="entry name" value="Tet_transcr_reg_TetR-rel_C_sf"/>
</dbReference>
<evidence type="ECO:0000313" key="6">
    <source>
        <dbReference type="EMBL" id="MXO99321.1"/>
    </source>
</evidence>
<dbReference type="SUPFAM" id="SSF46689">
    <property type="entry name" value="Homeodomain-like"/>
    <property type="match status" value="1"/>
</dbReference>
<dbReference type="InterPro" id="IPR041479">
    <property type="entry name" value="TetR_CgmR_C"/>
</dbReference>
<dbReference type="Proteomes" id="UP000469430">
    <property type="component" value="Unassembled WGS sequence"/>
</dbReference>
<evidence type="ECO:0000256" key="1">
    <source>
        <dbReference type="ARBA" id="ARBA00023015"/>
    </source>
</evidence>
<keyword evidence="3" id="KW-0804">Transcription</keyword>
<keyword evidence="7" id="KW-1185">Reference proteome</keyword>
<dbReference type="GO" id="GO:0003700">
    <property type="term" value="F:DNA-binding transcription factor activity"/>
    <property type="evidence" value="ECO:0007669"/>
    <property type="project" value="TreeGrafter"/>
</dbReference>
<evidence type="ECO:0000256" key="3">
    <source>
        <dbReference type="ARBA" id="ARBA00023163"/>
    </source>
</evidence>
<dbReference type="RefSeq" id="WP_161391051.1">
    <property type="nucleotide sequence ID" value="NZ_JBHSCP010000001.1"/>
</dbReference>
<evidence type="ECO:0000256" key="4">
    <source>
        <dbReference type="PROSITE-ProRule" id="PRU00335"/>
    </source>
</evidence>
<evidence type="ECO:0000259" key="5">
    <source>
        <dbReference type="PROSITE" id="PS50977"/>
    </source>
</evidence>
<evidence type="ECO:0000256" key="2">
    <source>
        <dbReference type="ARBA" id="ARBA00023125"/>
    </source>
</evidence>
<dbReference type="PANTHER" id="PTHR30055:SF234">
    <property type="entry name" value="HTH-TYPE TRANSCRIPTIONAL REGULATOR BETI"/>
    <property type="match status" value="1"/>
</dbReference>
<accession>A0A6I4TW26</accession>
<comment type="caution">
    <text evidence="6">The sequence shown here is derived from an EMBL/GenBank/DDBJ whole genome shotgun (WGS) entry which is preliminary data.</text>
</comment>
<dbReference type="Pfam" id="PF17937">
    <property type="entry name" value="TetR_C_28"/>
    <property type="match status" value="1"/>
</dbReference>
<dbReference type="AlphaFoldDB" id="A0A6I4TW26"/>
<name>A0A6I4TW26_9SPHN</name>
<dbReference type="PROSITE" id="PS50977">
    <property type="entry name" value="HTH_TETR_2"/>
    <property type="match status" value="1"/>
</dbReference>
<keyword evidence="2 4" id="KW-0238">DNA-binding</keyword>
<dbReference type="EMBL" id="WTYJ01000002">
    <property type="protein sequence ID" value="MXO99321.1"/>
    <property type="molecule type" value="Genomic_DNA"/>
</dbReference>
<dbReference type="PRINTS" id="PR00455">
    <property type="entry name" value="HTHTETR"/>
</dbReference>
<reference evidence="6 7" key="1">
    <citation type="submission" date="2019-12" db="EMBL/GenBank/DDBJ databases">
        <title>Genomic-based taxomic classification of the family Erythrobacteraceae.</title>
        <authorList>
            <person name="Xu L."/>
        </authorList>
    </citation>
    <scope>NUCLEOTIDE SEQUENCE [LARGE SCALE GENOMIC DNA]</scope>
    <source>
        <strain evidence="6 7">S36</strain>
    </source>
</reference>
<dbReference type="Pfam" id="PF00440">
    <property type="entry name" value="TetR_N"/>
    <property type="match status" value="1"/>
</dbReference>
<dbReference type="PANTHER" id="PTHR30055">
    <property type="entry name" value="HTH-TYPE TRANSCRIPTIONAL REGULATOR RUTR"/>
    <property type="match status" value="1"/>
</dbReference>
<sequence>MRASKREEILDSIVGLIEDKGVTGITFDAVAERSGVTRGGLIYHFPSRAALVQAIHEHMVHRWEADLAVALGKPAGEGNAAEREAAYIRVSCKAATRGELLMMLESAGDAALVQLWADAVDHWTPPVPAPEDEAGVSRFIARLAADGLWISDVLSFHPIPPELKRKIAERLEAMIGQGE</sequence>
<dbReference type="Gene3D" id="1.10.357.10">
    <property type="entry name" value="Tetracycline Repressor, domain 2"/>
    <property type="match status" value="1"/>
</dbReference>
<protein>
    <submittedName>
        <fullName evidence="6">TetR family transcriptional regulator</fullName>
    </submittedName>
</protein>
<proteinExistence type="predicted"/>
<dbReference type="InterPro" id="IPR001647">
    <property type="entry name" value="HTH_TetR"/>
</dbReference>
<feature type="DNA-binding region" description="H-T-H motif" evidence="4">
    <location>
        <begin position="26"/>
        <end position="45"/>
    </location>
</feature>
<dbReference type="GO" id="GO:0000976">
    <property type="term" value="F:transcription cis-regulatory region binding"/>
    <property type="evidence" value="ECO:0007669"/>
    <property type="project" value="TreeGrafter"/>
</dbReference>